<organism evidence="2 3">
    <name type="scientific">Piscinibacterium candidicorallinum</name>
    <dbReference type="NCBI Taxonomy" id="1793872"/>
    <lineage>
        <taxon>Bacteria</taxon>
        <taxon>Pseudomonadati</taxon>
        <taxon>Pseudomonadota</taxon>
        <taxon>Betaproteobacteria</taxon>
        <taxon>Burkholderiales</taxon>
        <taxon>Piscinibacterium</taxon>
    </lineage>
</organism>
<gene>
    <name evidence="2" type="ORF">ACFOEN_13820</name>
</gene>
<evidence type="ECO:0000313" key="3">
    <source>
        <dbReference type="Proteomes" id="UP001595556"/>
    </source>
</evidence>
<dbReference type="Proteomes" id="UP001595556">
    <property type="component" value="Unassembled WGS sequence"/>
</dbReference>
<feature type="transmembrane region" description="Helical" evidence="1">
    <location>
        <begin position="6"/>
        <end position="26"/>
    </location>
</feature>
<feature type="transmembrane region" description="Helical" evidence="1">
    <location>
        <begin position="113"/>
        <end position="133"/>
    </location>
</feature>
<feature type="transmembrane region" description="Helical" evidence="1">
    <location>
        <begin position="38"/>
        <end position="58"/>
    </location>
</feature>
<evidence type="ECO:0000256" key="1">
    <source>
        <dbReference type="SAM" id="Phobius"/>
    </source>
</evidence>
<protein>
    <submittedName>
        <fullName evidence="2">Uncharacterized protein</fullName>
    </submittedName>
</protein>
<accession>A0ABV7H8C7</accession>
<keyword evidence="1" id="KW-0812">Transmembrane</keyword>
<dbReference type="RefSeq" id="WP_377304882.1">
    <property type="nucleotide sequence ID" value="NZ_CP180191.1"/>
</dbReference>
<dbReference type="EMBL" id="JBHRTI010000007">
    <property type="protein sequence ID" value="MFC3148705.1"/>
    <property type="molecule type" value="Genomic_DNA"/>
</dbReference>
<feature type="transmembrane region" description="Helical" evidence="1">
    <location>
        <begin position="163"/>
        <end position="182"/>
    </location>
</feature>
<keyword evidence="3" id="KW-1185">Reference proteome</keyword>
<reference evidence="3" key="1">
    <citation type="journal article" date="2019" name="Int. J. Syst. Evol. Microbiol.">
        <title>The Global Catalogue of Microorganisms (GCM) 10K type strain sequencing project: providing services to taxonomists for standard genome sequencing and annotation.</title>
        <authorList>
            <consortium name="The Broad Institute Genomics Platform"/>
            <consortium name="The Broad Institute Genome Sequencing Center for Infectious Disease"/>
            <person name="Wu L."/>
            <person name="Ma J."/>
        </authorList>
    </citation>
    <scope>NUCLEOTIDE SEQUENCE [LARGE SCALE GENOMIC DNA]</scope>
    <source>
        <strain evidence="3">KCTC 52168</strain>
    </source>
</reference>
<comment type="caution">
    <text evidence="2">The sequence shown here is derived from an EMBL/GenBank/DDBJ whole genome shotgun (WGS) entry which is preliminary data.</text>
</comment>
<sequence>MSEFSVVQDLLFFSPWFLAFGLIAQARTNQWSWHLTRGIALVACVWALFDAVSTSIGHGWVSVPNANSELEDVPWRGAWLYFIGLFMLLGGLLWPIVARVIRFRDAARHTLDLLAIVLYGVGWAATFLFASFFTSFEKAVFSIAMFSCLATMYLVGKKYGMGHAFFTGIGFLLVAFGFYIAVDRV</sequence>
<keyword evidence="1" id="KW-0472">Membrane</keyword>
<proteinExistence type="predicted"/>
<keyword evidence="1" id="KW-1133">Transmembrane helix</keyword>
<evidence type="ECO:0000313" key="2">
    <source>
        <dbReference type="EMBL" id="MFC3148705.1"/>
    </source>
</evidence>
<name>A0ABV7H8C7_9BURK</name>
<feature type="transmembrane region" description="Helical" evidence="1">
    <location>
        <begin position="78"/>
        <end position="101"/>
    </location>
</feature>